<dbReference type="InterPro" id="IPR005467">
    <property type="entry name" value="His_kinase_dom"/>
</dbReference>
<evidence type="ECO:0000256" key="2">
    <source>
        <dbReference type="ARBA" id="ARBA00012438"/>
    </source>
</evidence>
<dbReference type="AlphaFoldDB" id="A0A2S0KL40"/>
<evidence type="ECO:0000256" key="5">
    <source>
        <dbReference type="SAM" id="Phobius"/>
    </source>
</evidence>
<dbReference type="InterPro" id="IPR003594">
    <property type="entry name" value="HATPase_dom"/>
</dbReference>
<reference evidence="8" key="1">
    <citation type="submission" date="2018-02" db="EMBL/GenBank/DDBJ databases">
        <authorList>
            <person name="Holder M.E."/>
            <person name="Ajami N.J."/>
            <person name="Petrosino J.F."/>
        </authorList>
    </citation>
    <scope>NUCLEOTIDE SEQUENCE [LARGE SCALE GENOMIC DNA]</scope>
    <source>
        <strain evidence="8">CCUG 47711</strain>
    </source>
</reference>
<keyword evidence="5" id="KW-1133">Transmembrane helix</keyword>
<dbReference type="InterPro" id="IPR004358">
    <property type="entry name" value="Sig_transdc_His_kin-like_C"/>
</dbReference>
<dbReference type="EC" id="2.7.13.3" evidence="2"/>
<proteinExistence type="predicted"/>
<keyword evidence="5" id="KW-0472">Membrane</keyword>
<dbReference type="PRINTS" id="PR00344">
    <property type="entry name" value="BCTRLSENSOR"/>
</dbReference>
<dbReference type="Gene3D" id="3.30.565.10">
    <property type="entry name" value="Histidine kinase-like ATPase, C-terminal domain"/>
    <property type="match status" value="1"/>
</dbReference>
<feature type="transmembrane region" description="Helical" evidence="5">
    <location>
        <begin position="7"/>
        <end position="27"/>
    </location>
</feature>
<sequence length="590" mass="69178">MKLTNKIFLMCLLACSIPLILFSLYLIRDTREYAIDTAQKNDISQLDSFDRQTTDLLYKLNDISKNFALDEDLGQIALKNYDKYIDQARDFLAYDNDKRIRVLNSKYVSSIEFYLENQSLVSNSLFNVIDEEIKKQQWYDEIYQSKYPINLSIIPKDNYTKTSLSLTRRINFSGKSMLVVSMEIVEDRLDEIFRSTDSNVYLFRDGKFLLYTNNNDLKLKQKNELISVLNDIDNDSQKFSDTININEEKFLLSKSRLNLPRNMSPIDIVIVSPYNHILRGINSQTYNFYKMLFFIVVFSLAIISYLTIQIDRQFKDFKNRVEKIAIGKTLEPSTSMVDLNTKNEWGKLYYYLEGIILRMQNMNYDIQNSMVKAEKFQTQKIEAEAKMLRMQINPHFLYNTLESIRMLALKNEQKEIEEIVKNLSKLMHYALASGRTDVTLQEALNANDYYLSIQKIRYQDRFTFNVEINSGLENCLLDPFILQPIIENAMTYAIEELEENGHISVKAYELNDDLVIRIKDNGPGIKPEILYKLNEDLDKSTEDGRHIGLKNVHQRIKYRYGEKYGLKILSETGVGTEVYILIPKRFEEEK</sequence>
<dbReference type="GO" id="GO:0016020">
    <property type="term" value="C:membrane"/>
    <property type="evidence" value="ECO:0007669"/>
    <property type="project" value="InterPro"/>
</dbReference>
<feature type="domain" description="Histidine kinase" evidence="6">
    <location>
        <begin position="392"/>
        <end position="586"/>
    </location>
</feature>
<feature type="transmembrane region" description="Helical" evidence="5">
    <location>
        <begin position="288"/>
        <end position="308"/>
    </location>
</feature>
<keyword evidence="8" id="KW-1185">Reference proteome</keyword>
<keyword evidence="4" id="KW-0902">Two-component regulatory system</keyword>
<gene>
    <name evidence="7" type="ORF">C5Q98_00215</name>
</gene>
<evidence type="ECO:0000313" key="8">
    <source>
        <dbReference type="Proteomes" id="UP000237947"/>
    </source>
</evidence>
<dbReference type="KEGG" id="fsa:C5Q98_00215"/>
<evidence type="ECO:0000256" key="1">
    <source>
        <dbReference type="ARBA" id="ARBA00000085"/>
    </source>
</evidence>
<accession>A0A2S0KL40</accession>
<dbReference type="InterPro" id="IPR050640">
    <property type="entry name" value="Bact_2-comp_sensor_kinase"/>
</dbReference>
<dbReference type="PANTHER" id="PTHR34220">
    <property type="entry name" value="SENSOR HISTIDINE KINASE YPDA"/>
    <property type="match status" value="1"/>
</dbReference>
<dbReference type="Pfam" id="PF06580">
    <property type="entry name" value="His_kinase"/>
    <property type="match status" value="1"/>
</dbReference>
<keyword evidence="3" id="KW-0808">Transferase</keyword>
<evidence type="ECO:0000256" key="3">
    <source>
        <dbReference type="ARBA" id="ARBA00022777"/>
    </source>
</evidence>
<evidence type="ECO:0000256" key="4">
    <source>
        <dbReference type="ARBA" id="ARBA00023012"/>
    </source>
</evidence>
<dbReference type="SUPFAM" id="SSF55874">
    <property type="entry name" value="ATPase domain of HSP90 chaperone/DNA topoisomerase II/histidine kinase"/>
    <property type="match status" value="1"/>
</dbReference>
<keyword evidence="5" id="KW-0812">Transmembrane</keyword>
<dbReference type="OrthoDB" id="9809348at2"/>
<dbReference type="Proteomes" id="UP000237947">
    <property type="component" value="Chromosome"/>
</dbReference>
<evidence type="ECO:0000313" key="7">
    <source>
        <dbReference type="EMBL" id="AVM41748.1"/>
    </source>
</evidence>
<dbReference type="EMBL" id="CP027226">
    <property type="protein sequence ID" value="AVM41748.1"/>
    <property type="molecule type" value="Genomic_DNA"/>
</dbReference>
<keyword evidence="3" id="KW-0418">Kinase</keyword>
<evidence type="ECO:0000259" key="6">
    <source>
        <dbReference type="PROSITE" id="PS50109"/>
    </source>
</evidence>
<comment type="catalytic activity">
    <reaction evidence="1">
        <text>ATP + protein L-histidine = ADP + protein N-phospho-L-histidine.</text>
        <dbReference type="EC" id="2.7.13.3"/>
    </reaction>
</comment>
<dbReference type="RefSeq" id="WP_106011736.1">
    <property type="nucleotide sequence ID" value="NZ_CP027226.1"/>
</dbReference>
<dbReference type="PANTHER" id="PTHR34220:SF7">
    <property type="entry name" value="SENSOR HISTIDINE KINASE YPDA"/>
    <property type="match status" value="1"/>
</dbReference>
<organism evidence="7 8">
    <name type="scientific">Fastidiosipila sanguinis</name>
    <dbReference type="NCBI Taxonomy" id="236753"/>
    <lineage>
        <taxon>Bacteria</taxon>
        <taxon>Bacillati</taxon>
        <taxon>Bacillota</taxon>
        <taxon>Clostridia</taxon>
        <taxon>Eubacteriales</taxon>
        <taxon>Oscillospiraceae</taxon>
        <taxon>Fastidiosipila</taxon>
    </lineage>
</organism>
<dbReference type="PROSITE" id="PS50109">
    <property type="entry name" value="HIS_KIN"/>
    <property type="match status" value="1"/>
</dbReference>
<dbReference type="GO" id="GO:0000155">
    <property type="term" value="F:phosphorelay sensor kinase activity"/>
    <property type="evidence" value="ECO:0007669"/>
    <property type="project" value="InterPro"/>
</dbReference>
<dbReference type="Pfam" id="PF02518">
    <property type="entry name" value="HATPase_c"/>
    <property type="match status" value="1"/>
</dbReference>
<name>A0A2S0KL40_9FIRM</name>
<dbReference type="SMART" id="SM00387">
    <property type="entry name" value="HATPase_c"/>
    <property type="match status" value="1"/>
</dbReference>
<dbReference type="InterPro" id="IPR010559">
    <property type="entry name" value="Sig_transdc_His_kin_internal"/>
</dbReference>
<protein>
    <recommendedName>
        <fullName evidence="2">histidine kinase</fullName>
        <ecNumber evidence="2">2.7.13.3</ecNumber>
    </recommendedName>
</protein>
<dbReference type="InterPro" id="IPR036890">
    <property type="entry name" value="HATPase_C_sf"/>
</dbReference>